<feature type="domain" description="HTH hxlR-type" evidence="4">
    <location>
        <begin position="15"/>
        <end position="119"/>
    </location>
</feature>
<dbReference type="OrthoDB" id="769662at2"/>
<dbReference type="InterPro" id="IPR036388">
    <property type="entry name" value="WH-like_DNA-bd_sf"/>
</dbReference>
<dbReference type="RefSeq" id="WP_141613904.1">
    <property type="nucleotide sequence ID" value="NZ_CP041253.1"/>
</dbReference>
<dbReference type="PROSITE" id="PS51118">
    <property type="entry name" value="HTH_HXLR"/>
    <property type="match status" value="1"/>
</dbReference>
<evidence type="ECO:0000313" key="6">
    <source>
        <dbReference type="Proteomes" id="UP000316614"/>
    </source>
</evidence>
<accession>A0A514CFW3</accession>
<gene>
    <name evidence="5" type="ORF">FKX85_06215</name>
</gene>
<organism evidence="5 6">
    <name type="scientific">Echinicola soli</name>
    <dbReference type="NCBI Taxonomy" id="2591634"/>
    <lineage>
        <taxon>Bacteria</taxon>
        <taxon>Pseudomonadati</taxon>
        <taxon>Bacteroidota</taxon>
        <taxon>Cytophagia</taxon>
        <taxon>Cytophagales</taxon>
        <taxon>Cyclobacteriaceae</taxon>
        <taxon>Echinicola</taxon>
    </lineage>
</organism>
<evidence type="ECO:0000256" key="1">
    <source>
        <dbReference type="ARBA" id="ARBA00023015"/>
    </source>
</evidence>
<dbReference type="InterPro" id="IPR036390">
    <property type="entry name" value="WH_DNA-bd_sf"/>
</dbReference>
<dbReference type="AlphaFoldDB" id="A0A514CFW3"/>
<dbReference type="SUPFAM" id="SSF46785">
    <property type="entry name" value="Winged helix' DNA-binding domain"/>
    <property type="match status" value="1"/>
</dbReference>
<dbReference type="Pfam" id="PF01638">
    <property type="entry name" value="HxlR"/>
    <property type="match status" value="1"/>
</dbReference>
<dbReference type="EMBL" id="CP041253">
    <property type="protein sequence ID" value="QDH78650.1"/>
    <property type="molecule type" value="Genomic_DNA"/>
</dbReference>
<dbReference type="Proteomes" id="UP000316614">
    <property type="component" value="Chromosome"/>
</dbReference>
<protein>
    <submittedName>
        <fullName evidence="5">Helix-turn-helix transcriptional regulator</fullName>
    </submittedName>
</protein>
<keyword evidence="1" id="KW-0805">Transcription regulation</keyword>
<name>A0A514CFW3_9BACT</name>
<dbReference type="Gene3D" id="1.10.10.10">
    <property type="entry name" value="Winged helix-like DNA-binding domain superfamily/Winged helix DNA-binding domain"/>
    <property type="match status" value="1"/>
</dbReference>
<dbReference type="PANTHER" id="PTHR33204:SF29">
    <property type="entry name" value="TRANSCRIPTIONAL REGULATOR"/>
    <property type="match status" value="1"/>
</dbReference>
<evidence type="ECO:0000256" key="3">
    <source>
        <dbReference type="ARBA" id="ARBA00023163"/>
    </source>
</evidence>
<dbReference type="InterPro" id="IPR002577">
    <property type="entry name" value="HTH_HxlR"/>
</dbReference>
<sequence>MDTSTTKDKEKVHICSGEFVVAVRDTLNVISGKWKLPIIGSLCYGKKRFKDLESDIPKITPRMLSKELKELELNSIVTRTVYDTTPVTVEYELTPSGKKIRELLDAMVTWGLQHREAVMSAE</sequence>
<keyword evidence="3" id="KW-0804">Transcription</keyword>
<keyword evidence="6" id="KW-1185">Reference proteome</keyword>
<reference evidence="5 6" key="1">
    <citation type="submission" date="2019-06" db="EMBL/GenBank/DDBJ databases">
        <title>Echinicola alkalisoli sp. nov. isolated from saline soil.</title>
        <authorList>
            <person name="Sun J.-Q."/>
            <person name="Xu L."/>
        </authorList>
    </citation>
    <scope>NUCLEOTIDE SEQUENCE [LARGE SCALE GENOMIC DNA]</scope>
    <source>
        <strain evidence="5 6">LN3S3</strain>
    </source>
</reference>
<evidence type="ECO:0000256" key="2">
    <source>
        <dbReference type="ARBA" id="ARBA00023125"/>
    </source>
</evidence>
<evidence type="ECO:0000259" key="4">
    <source>
        <dbReference type="PROSITE" id="PS51118"/>
    </source>
</evidence>
<dbReference type="PANTHER" id="PTHR33204">
    <property type="entry name" value="TRANSCRIPTIONAL REGULATOR, MARR FAMILY"/>
    <property type="match status" value="1"/>
</dbReference>
<dbReference type="KEGG" id="echi:FKX85_06215"/>
<dbReference type="GO" id="GO:0003677">
    <property type="term" value="F:DNA binding"/>
    <property type="evidence" value="ECO:0007669"/>
    <property type="project" value="UniProtKB-KW"/>
</dbReference>
<proteinExistence type="predicted"/>
<keyword evidence="2" id="KW-0238">DNA-binding</keyword>
<evidence type="ECO:0000313" key="5">
    <source>
        <dbReference type="EMBL" id="QDH78650.1"/>
    </source>
</evidence>